<keyword evidence="3" id="KW-1185">Reference proteome</keyword>
<dbReference type="Gene3D" id="3.40.50.720">
    <property type="entry name" value="NAD(P)-binding Rossmann-like Domain"/>
    <property type="match status" value="1"/>
</dbReference>
<dbReference type="InterPro" id="IPR016040">
    <property type="entry name" value="NAD(P)-bd_dom"/>
</dbReference>
<dbReference type="CDD" id="cd05269">
    <property type="entry name" value="TMR_SDR_a"/>
    <property type="match status" value="1"/>
</dbReference>
<name>A0ABT1PGN2_9ACTN</name>
<dbReference type="PANTHER" id="PTHR43162:SF1">
    <property type="entry name" value="PRESTALK A DIFFERENTIATION PROTEIN A"/>
    <property type="match status" value="1"/>
</dbReference>
<gene>
    <name evidence="2" type="ORF">NON19_21475</name>
</gene>
<dbReference type="SUPFAM" id="SSF51735">
    <property type="entry name" value="NAD(P)-binding Rossmann-fold domains"/>
    <property type="match status" value="1"/>
</dbReference>
<accession>A0ABT1PGN2</accession>
<sequence>MILVTGATGNIGGKVLARLRAAGHPVRALTRDPDRAQLPTGIEVVGADLGRPETLPAALDGVRKVFLMSLGADKTVHDANLVAAAGKAGVQHIVQLSTLGVETAAGEGRYPIGDWHRSAEEALRASAVPWTILRPNGFMSMAFAWAPSIRAEGVVRAPVADVPEAVVDPRDVAEAAARVLTSPGHEGAVYSLTGPAGLTVPQQVEIVGQVLGRTLRFETVTLEEQREVMLRYFSAETVDGVIRSIRYVIESGDRLAGTVFDDVRRLLGRAPRSLREWAEDHKDAFLAHSAAGA</sequence>
<evidence type="ECO:0000259" key="1">
    <source>
        <dbReference type="Pfam" id="PF13460"/>
    </source>
</evidence>
<protein>
    <submittedName>
        <fullName evidence="2">SDR family oxidoreductase</fullName>
    </submittedName>
</protein>
<dbReference type="Gene3D" id="3.90.25.10">
    <property type="entry name" value="UDP-galactose 4-epimerase, domain 1"/>
    <property type="match status" value="1"/>
</dbReference>
<proteinExistence type="predicted"/>
<dbReference type="InterPro" id="IPR036291">
    <property type="entry name" value="NAD(P)-bd_dom_sf"/>
</dbReference>
<reference evidence="2 3" key="1">
    <citation type="submission" date="2022-06" db="EMBL/GenBank/DDBJ databases">
        <title>Draft genome sequence of type strain Streptomyces rubrisoli DSM 42083.</title>
        <authorList>
            <person name="Duangmal K."/>
            <person name="Klaysubun C."/>
        </authorList>
    </citation>
    <scope>NUCLEOTIDE SEQUENCE [LARGE SCALE GENOMIC DNA]</scope>
    <source>
        <strain evidence="2 3">DSM 42083</strain>
    </source>
</reference>
<organism evidence="2 3">
    <name type="scientific">Streptantibioticus rubrisoli</name>
    <dbReference type="NCBI Taxonomy" id="1387313"/>
    <lineage>
        <taxon>Bacteria</taxon>
        <taxon>Bacillati</taxon>
        <taxon>Actinomycetota</taxon>
        <taxon>Actinomycetes</taxon>
        <taxon>Kitasatosporales</taxon>
        <taxon>Streptomycetaceae</taxon>
        <taxon>Streptantibioticus</taxon>
    </lineage>
</organism>
<dbReference type="EMBL" id="JANFNH010000028">
    <property type="protein sequence ID" value="MCQ4044530.1"/>
    <property type="molecule type" value="Genomic_DNA"/>
</dbReference>
<dbReference type="RefSeq" id="WP_255930420.1">
    <property type="nucleotide sequence ID" value="NZ_JANFNH010000028.1"/>
</dbReference>
<dbReference type="Pfam" id="PF13460">
    <property type="entry name" value="NAD_binding_10"/>
    <property type="match status" value="1"/>
</dbReference>
<dbReference type="Proteomes" id="UP001206206">
    <property type="component" value="Unassembled WGS sequence"/>
</dbReference>
<evidence type="ECO:0000313" key="3">
    <source>
        <dbReference type="Proteomes" id="UP001206206"/>
    </source>
</evidence>
<feature type="domain" description="NAD(P)-binding" evidence="1">
    <location>
        <begin position="6"/>
        <end position="183"/>
    </location>
</feature>
<dbReference type="InterPro" id="IPR051604">
    <property type="entry name" value="Ergot_Alk_Oxidoreductase"/>
</dbReference>
<comment type="caution">
    <text evidence="2">The sequence shown here is derived from an EMBL/GenBank/DDBJ whole genome shotgun (WGS) entry which is preliminary data.</text>
</comment>
<dbReference type="PANTHER" id="PTHR43162">
    <property type="match status" value="1"/>
</dbReference>
<evidence type="ECO:0000313" key="2">
    <source>
        <dbReference type="EMBL" id="MCQ4044530.1"/>
    </source>
</evidence>